<comment type="caution">
    <text evidence="1">The sequence shown here is derived from an EMBL/GenBank/DDBJ whole genome shotgun (WGS) entry which is preliminary data.</text>
</comment>
<organism evidence="1 2">
    <name type="scientific">Protopolystoma xenopodis</name>
    <dbReference type="NCBI Taxonomy" id="117903"/>
    <lineage>
        <taxon>Eukaryota</taxon>
        <taxon>Metazoa</taxon>
        <taxon>Spiralia</taxon>
        <taxon>Lophotrochozoa</taxon>
        <taxon>Platyhelminthes</taxon>
        <taxon>Monogenea</taxon>
        <taxon>Polyopisthocotylea</taxon>
        <taxon>Polystomatidea</taxon>
        <taxon>Polystomatidae</taxon>
        <taxon>Protopolystoma</taxon>
    </lineage>
</organism>
<dbReference type="EMBL" id="CAAALY010087424">
    <property type="protein sequence ID" value="VEL27461.1"/>
    <property type="molecule type" value="Genomic_DNA"/>
</dbReference>
<dbReference type="AlphaFoldDB" id="A0A448X427"/>
<proteinExistence type="predicted"/>
<keyword evidence="2" id="KW-1185">Reference proteome</keyword>
<sequence length="69" mass="7645">MSQKFSDSYKTELLLAFYLYLIQFSSENTRQMLGLQSGSAITCGASYISGILDYLLFISRSSSVSADII</sequence>
<evidence type="ECO:0000313" key="1">
    <source>
        <dbReference type="EMBL" id="VEL27461.1"/>
    </source>
</evidence>
<gene>
    <name evidence="1" type="ORF">PXEA_LOCUS20901</name>
</gene>
<protein>
    <submittedName>
        <fullName evidence="1">Uncharacterized protein</fullName>
    </submittedName>
</protein>
<name>A0A448X427_9PLAT</name>
<reference evidence="1" key="1">
    <citation type="submission" date="2018-11" db="EMBL/GenBank/DDBJ databases">
        <authorList>
            <consortium name="Pathogen Informatics"/>
        </authorList>
    </citation>
    <scope>NUCLEOTIDE SEQUENCE</scope>
</reference>
<accession>A0A448X427</accession>
<dbReference type="Proteomes" id="UP000784294">
    <property type="component" value="Unassembled WGS sequence"/>
</dbReference>
<evidence type="ECO:0000313" key="2">
    <source>
        <dbReference type="Proteomes" id="UP000784294"/>
    </source>
</evidence>